<evidence type="ECO:0000313" key="2">
    <source>
        <dbReference type="EMBL" id="MBB5208376.1"/>
    </source>
</evidence>
<feature type="compositionally biased region" description="Low complexity" evidence="1">
    <location>
        <begin position="197"/>
        <end position="209"/>
    </location>
</feature>
<gene>
    <name evidence="2" type="ORF">HNQ52_001918</name>
</gene>
<proteinExistence type="predicted"/>
<feature type="region of interest" description="Disordered" evidence="1">
    <location>
        <begin position="170"/>
        <end position="216"/>
    </location>
</feature>
<evidence type="ECO:0000313" key="3">
    <source>
        <dbReference type="Proteomes" id="UP000521199"/>
    </source>
</evidence>
<keyword evidence="3" id="KW-1185">Reference proteome</keyword>
<protein>
    <recommendedName>
        <fullName evidence="4">Lipoprotein</fullName>
    </recommendedName>
</protein>
<dbReference type="AlphaFoldDB" id="A0A7W8D5N0"/>
<comment type="caution">
    <text evidence="2">The sequence shown here is derived from an EMBL/GenBank/DDBJ whole genome shotgun (WGS) entry which is preliminary data.</text>
</comment>
<dbReference type="EMBL" id="JACHHP010000003">
    <property type="protein sequence ID" value="MBB5208376.1"/>
    <property type="molecule type" value="Genomic_DNA"/>
</dbReference>
<dbReference type="Proteomes" id="UP000521199">
    <property type="component" value="Unassembled WGS sequence"/>
</dbReference>
<sequence>MRTLSAGIAVVFLSACTVFTPPSERPIIKHEVGIGWGDNRFETLAATADRRVILVSPARDRACAEPSPDALVSLASSVGASLGASKADVAELQTAFARGLAVNTSPIAHRTQGLAFYRDMAFQACQLWMNDVVDQAKYMTMLQEAATLAAPLIAQEVALLPQLFGDKHQGAEAATAPTLSYPPPAAEKPAIPPTPEPSESSEPTDDAPTPQAPPEQ</sequence>
<dbReference type="RefSeq" id="WP_183960910.1">
    <property type="nucleotide sequence ID" value="NZ_JACHHP010000003.1"/>
</dbReference>
<accession>A0A7W8D5N0</accession>
<organism evidence="2 3">
    <name type="scientific">Chiayiivirga flava</name>
    <dbReference type="NCBI Taxonomy" id="659595"/>
    <lineage>
        <taxon>Bacteria</taxon>
        <taxon>Pseudomonadati</taxon>
        <taxon>Pseudomonadota</taxon>
        <taxon>Gammaproteobacteria</taxon>
        <taxon>Lysobacterales</taxon>
        <taxon>Lysobacteraceae</taxon>
        <taxon>Chiayiivirga</taxon>
    </lineage>
</organism>
<dbReference type="PROSITE" id="PS51257">
    <property type="entry name" value="PROKAR_LIPOPROTEIN"/>
    <property type="match status" value="1"/>
</dbReference>
<evidence type="ECO:0000256" key="1">
    <source>
        <dbReference type="SAM" id="MobiDB-lite"/>
    </source>
</evidence>
<evidence type="ECO:0008006" key="4">
    <source>
        <dbReference type="Google" id="ProtNLM"/>
    </source>
</evidence>
<reference evidence="2 3" key="1">
    <citation type="submission" date="2020-08" db="EMBL/GenBank/DDBJ databases">
        <title>Genomic Encyclopedia of Type Strains, Phase IV (KMG-IV): sequencing the most valuable type-strain genomes for metagenomic binning, comparative biology and taxonomic classification.</title>
        <authorList>
            <person name="Goeker M."/>
        </authorList>
    </citation>
    <scope>NUCLEOTIDE SEQUENCE [LARGE SCALE GENOMIC DNA]</scope>
    <source>
        <strain evidence="2 3">DSM 24163</strain>
    </source>
</reference>
<feature type="compositionally biased region" description="Pro residues" evidence="1">
    <location>
        <begin position="180"/>
        <end position="196"/>
    </location>
</feature>
<name>A0A7W8D5N0_9GAMM</name>